<sequence>MVDYVSDIAGWFAWLTKLSIIPSEYQYVIRMISSFFITLSLLPIVPIALLVIYDVCLWLWRLAAASRHAQSIMHTDEIYAKPQPPSADGNASTCVLKEKKTK</sequence>
<reference evidence="3" key="1">
    <citation type="journal article" date="2023" name="Mol. Phylogenet. Evol.">
        <title>Genome-scale phylogeny and comparative genomics of the fungal order Sordariales.</title>
        <authorList>
            <person name="Hensen N."/>
            <person name="Bonometti L."/>
            <person name="Westerberg I."/>
            <person name="Brannstrom I.O."/>
            <person name="Guillou S."/>
            <person name="Cros-Aarteil S."/>
            <person name="Calhoun S."/>
            <person name="Haridas S."/>
            <person name="Kuo A."/>
            <person name="Mondo S."/>
            <person name="Pangilinan J."/>
            <person name="Riley R."/>
            <person name="LaButti K."/>
            <person name="Andreopoulos B."/>
            <person name="Lipzen A."/>
            <person name="Chen C."/>
            <person name="Yan M."/>
            <person name="Daum C."/>
            <person name="Ng V."/>
            <person name="Clum A."/>
            <person name="Steindorff A."/>
            <person name="Ohm R.A."/>
            <person name="Martin F."/>
            <person name="Silar P."/>
            <person name="Natvig D.O."/>
            <person name="Lalanne C."/>
            <person name="Gautier V."/>
            <person name="Ament-Velasquez S.L."/>
            <person name="Kruys A."/>
            <person name="Hutchinson M.I."/>
            <person name="Powell A.J."/>
            <person name="Barry K."/>
            <person name="Miller A.N."/>
            <person name="Grigoriev I.V."/>
            <person name="Debuchy R."/>
            <person name="Gladieux P."/>
            <person name="Hiltunen Thoren M."/>
            <person name="Johannesson H."/>
        </authorList>
    </citation>
    <scope>NUCLEOTIDE SEQUENCE</scope>
    <source>
        <strain evidence="3">CBS 532.94</strain>
    </source>
</reference>
<evidence type="ECO:0000313" key="4">
    <source>
        <dbReference type="Proteomes" id="UP001303760"/>
    </source>
</evidence>
<dbReference type="Proteomes" id="UP001303760">
    <property type="component" value="Unassembled WGS sequence"/>
</dbReference>
<keyword evidence="2" id="KW-0472">Membrane</keyword>
<accession>A0AAN7C3J3</accession>
<keyword evidence="4" id="KW-1185">Reference proteome</keyword>
<dbReference type="AlphaFoldDB" id="A0AAN7C3J3"/>
<evidence type="ECO:0000256" key="2">
    <source>
        <dbReference type="SAM" id="Phobius"/>
    </source>
</evidence>
<comment type="caution">
    <text evidence="3">The sequence shown here is derived from an EMBL/GenBank/DDBJ whole genome shotgun (WGS) entry which is preliminary data.</text>
</comment>
<evidence type="ECO:0000313" key="3">
    <source>
        <dbReference type="EMBL" id="KAK4234402.1"/>
    </source>
</evidence>
<dbReference type="EMBL" id="MU860374">
    <property type="protein sequence ID" value="KAK4234402.1"/>
    <property type="molecule type" value="Genomic_DNA"/>
</dbReference>
<reference evidence="3" key="2">
    <citation type="submission" date="2023-05" db="EMBL/GenBank/DDBJ databases">
        <authorList>
            <consortium name="Lawrence Berkeley National Laboratory"/>
            <person name="Steindorff A."/>
            <person name="Hensen N."/>
            <person name="Bonometti L."/>
            <person name="Westerberg I."/>
            <person name="Brannstrom I.O."/>
            <person name="Guillou S."/>
            <person name="Cros-Aarteil S."/>
            <person name="Calhoun S."/>
            <person name="Haridas S."/>
            <person name="Kuo A."/>
            <person name="Mondo S."/>
            <person name="Pangilinan J."/>
            <person name="Riley R."/>
            <person name="Labutti K."/>
            <person name="Andreopoulos B."/>
            <person name="Lipzen A."/>
            <person name="Chen C."/>
            <person name="Yanf M."/>
            <person name="Daum C."/>
            <person name="Ng V."/>
            <person name="Clum A."/>
            <person name="Ohm R."/>
            <person name="Martin F."/>
            <person name="Silar P."/>
            <person name="Natvig D."/>
            <person name="Lalanne C."/>
            <person name="Gautier V."/>
            <person name="Ament-Velasquez S.L."/>
            <person name="Kruys A."/>
            <person name="Hutchinson M.I."/>
            <person name="Powell A.J."/>
            <person name="Barry K."/>
            <person name="Miller A.N."/>
            <person name="Grigoriev I.V."/>
            <person name="Debuchy R."/>
            <person name="Gladieux P."/>
            <person name="Thoren M.H."/>
            <person name="Johannesson H."/>
        </authorList>
    </citation>
    <scope>NUCLEOTIDE SEQUENCE</scope>
    <source>
        <strain evidence="3">CBS 532.94</strain>
    </source>
</reference>
<feature type="transmembrane region" description="Helical" evidence="2">
    <location>
        <begin position="35"/>
        <end position="60"/>
    </location>
</feature>
<name>A0AAN7C3J3_9PEZI</name>
<proteinExistence type="predicted"/>
<keyword evidence="2" id="KW-0812">Transmembrane</keyword>
<evidence type="ECO:0000256" key="1">
    <source>
        <dbReference type="SAM" id="MobiDB-lite"/>
    </source>
</evidence>
<organism evidence="3 4">
    <name type="scientific">Achaetomium macrosporum</name>
    <dbReference type="NCBI Taxonomy" id="79813"/>
    <lineage>
        <taxon>Eukaryota</taxon>
        <taxon>Fungi</taxon>
        <taxon>Dikarya</taxon>
        <taxon>Ascomycota</taxon>
        <taxon>Pezizomycotina</taxon>
        <taxon>Sordariomycetes</taxon>
        <taxon>Sordariomycetidae</taxon>
        <taxon>Sordariales</taxon>
        <taxon>Chaetomiaceae</taxon>
        <taxon>Achaetomium</taxon>
    </lineage>
</organism>
<gene>
    <name evidence="3" type="ORF">C8A03DRAFT_37817</name>
</gene>
<protein>
    <submittedName>
        <fullName evidence="3">Uncharacterized protein</fullName>
    </submittedName>
</protein>
<keyword evidence="2" id="KW-1133">Transmembrane helix</keyword>
<feature type="region of interest" description="Disordered" evidence="1">
    <location>
        <begin position="82"/>
        <end position="102"/>
    </location>
</feature>